<dbReference type="EMBL" id="CM000132">
    <property type="protein sequence ID" value="EAZ03662.1"/>
    <property type="molecule type" value="Genomic_DNA"/>
</dbReference>
<name>A2YKQ1_ORYSI</name>
<dbReference type="AlphaFoldDB" id="A2YKQ1"/>
<dbReference type="Gramene" id="BGIOSGA024399-TA">
    <property type="protein sequence ID" value="BGIOSGA024399-PA"/>
    <property type="gene ID" value="BGIOSGA024399"/>
</dbReference>
<sequence>MDQEVIMATPPLTPPPRARHQKVMAPHKRENEPSAAAYITHFSGKHLTTLFVRPGACNNSELLLAPGIDVSHSLFFNRTDAPGAHGAPVGFLDTFDVAINGALRAAPAAASPAFLLPNLNDDATATLHAQAVAVLNHDRRFGWRCHGRWRRTGGGAVGIGDYRGTDSEVEQKSARTEGVGG</sequence>
<evidence type="ECO:0000256" key="1">
    <source>
        <dbReference type="SAM" id="MobiDB-lite"/>
    </source>
</evidence>
<keyword evidence="3" id="KW-1185">Reference proteome</keyword>
<reference evidence="2 3" key="1">
    <citation type="journal article" date="2005" name="PLoS Biol.">
        <title>The genomes of Oryza sativa: a history of duplications.</title>
        <authorList>
            <person name="Yu J."/>
            <person name="Wang J."/>
            <person name="Lin W."/>
            <person name="Li S."/>
            <person name="Li H."/>
            <person name="Zhou J."/>
            <person name="Ni P."/>
            <person name="Dong W."/>
            <person name="Hu S."/>
            <person name="Zeng C."/>
            <person name="Zhang J."/>
            <person name="Zhang Y."/>
            <person name="Li R."/>
            <person name="Xu Z."/>
            <person name="Li S."/>
            <person name="Li X."/>
            <person name="Zheng H."/>
            <person name="Cong L."/>
            <person name="Lin L."/>
            <person name="Yin J."/>
            <person name="Geng J."/>
            <person name="Li G."/>
            <person name="Shi J."/>
            <person name="Liu J."/>
            <person name="Lv H."/>
            <person name="Li J."/>
            <person name="Wang J."/>
            <person name="Deng Y."/>
            <person name="Ran L."/>
            <person name="Shi X."/>
            <person name="Wang X."/>
            <person name="Wu Q."/>
            <person name="Li C."/>
            <person name="Ren X."/>
            <person name="Wang J."/>
            <person name="Wang X."/>
            <person name="Li D."/>
            <person name="Liu D."/>
            <person name="Zhang X."/>
            <person name="Ji Z."/>
            <person name="Zhao W."/>
            <person name="Sun Y."/>
            <person name="Zhang Z."/>
            <person name="Bao J."/>
            <person name="Han Y."/>
            <person name="Dong L."/>
            <person name="Ji J."/>
            <person name="Chen P."/>
            <person name="Wu S."/>
            <person name="Liu J."/>
            <person name="Xiao Y."/>
            <person name="Bu D."/>
            <person name="Tan J."/>
            <person name="Yang L."/>
            <person name="Ye C."/>
            <person name="Zhang J."/>
            <person name="Xu J."/>
            <person name="Zhou Y."/>
            <person name="Yu Y."/>
            <person name="Zhang B."/>
            <person name="Zhuang S."/>
            <person name="Wei H."/>
            <person name="Liu B."/>
            <person name="Lei M."/>
            <person name="Yu H."/>
            <person name="Li Y."/>
            <person name="Xu H."/>
            <person name="Wei S."/>
            <person name="He X."/>
            <person name="Fang L."/>
            <person name="Zhang Z."/>
            <person name="Zhang Y."/>
            <person name="Huang X."/>
            <person name="Su Z."/>
            <person name="Tong W."/>
            <person name="Li J."/>
            <person name="Tong Z."/>
            <person name="Li S."/>
            <person name="Ye J."/>
            <person name="Wang L."/>
            <person name="Fang L."/>
            <person name="Lei T."/>
            <person name="Chen C."/>
            <person name="Chen H."/>
            <person name="Xu Z."/>
            <person name="Li H."/>
            <person name="Huang H."/>
            <person name="Zhang F."/>
            <person name="Xu H."/>
            <person name="Li N."/>
            <person name="Zhao C."/>
            <person name="Li S."/>
            <person name="Dong L."/>
            <person name="Huang Y."/>
            <person name="Li L."/>
            <person name="Xi Y."/>
            <person name="Qi Q."/>
            <person name="Li W."/>
            <person name="Zhang B."/>
            <person name="Hu W."/>
            <person name="Zhang Y."/>
            <person name="Tian X."/>
            <person name="Jiao Y."/>
            <person name="Liang X."/>
            <person name="Jin J."/>
            <person name="Gao L."/>
            <person name="Zheng W."/>
            <person name="Hao B."/>
            <person name="Liu S."/>
            <person name="Wang W."/>
            <person name="Yuan L."/>
            <person name="Cao M."/>
            <person name="McDermott J."/>
            <person name="Samudrala R."/>
            <person name="Wang J."/>
            <person name="Wong G.K."/>
            <person name="Yang H."/>
        </authorList>
    </citation>
    <scope>NUCLEOTIDE SEQUENCE [LARGE SCALE GENOMIC DNA]</scope>
    <source>
        <strain evidence="3">cv. 93-11</strain>
    </source>
</reference>
<dbReference type="Proteomes" id="UP000007015">
    <property type="component" value="Chromosome 7"/>
</dbReference>
<protein>
    <submittedName>
        <fullName evidence="2">Uncharacterized protein</fullName>
    </submittedName>
</protein>
<evidence type="ECO:0000313" key="2">
    <source>
        <dbReference type="EMBL" id="EAZ03662.1"/>
    </source>
</evidence>
<accession>A2YKQ1</accession>
<evidence type="ECO:0000313" key="3">
    <source>
        <dbReference type="Proteomes" id="UP000007015"/>
    </source>
</evidence>
<dbReference type="HOGENOM" id="CLU_127913_0_0_1"/>
<feature type="region of interest" description="Disordered" evidence="1">
    <location>
        <begin position="162"/>
        <end position="181"/>
    </location>
</feature>
<gene>
    <name evidence="2" type="ORF">OsI_25797</name>
</gene>
<proteinExistence type="predicted"/>
<organism evidence="2 3">
    <name type="scientific">Oryza sativa subsp. indica</name>
    <name type="common">Rice</name>
    <dbReference type="NCBI Taxonomy" id="39946"/>
    <lineage>
        <taxon>Eukaryota</taxon>
        <taxon>Viridiplantae</taxon>
        <taxon>Streptophyta</taxon>
        <taxon>Embryophyta</taxon>
        <taxon>Tracheophyta</taxon>
        <taxon>Spermatophyta</taxon>
        <taxon>Magnoliopsida</taxon>
        <taxon>Liliopsida</taxon>
        <taxon>Poales</taxon>
        <taxon>Poaceae</taxon>
        <taxon>BOP clade</taxon>
        <taxon>Oryzoideae</taxon>
        <taxon>Oryzeae</taxon>
        <taxon>Oryzinae</taxon>
        <taxon>Oryza</taxon>
        <taxon>Oryza sativa</taxon>
    </lineage>
</organism>
<feature type="compositionally biased region" description="Basic and acidic residues" evidence="1">
    <location>
        <begin position="163"/>
        <end position="175"/>
    </location>
</feature>